<dbReference type="Proteomes" id="UP000005408">
    <property type="component" value="Unassembled WGS sequence"/>
</dbReference>
<feature type="compositionally biased region" description="Basic and acidic residues" evidence="2">
    <location>
        <begin position="367"/>
        <end position="381"/>
    </location>
</feature>
<feature type="compositionally biased region" description="Basic residues" evidence="2">
    <location>
        <begin position="2202"/>
        <end position="2212"/>
    </location>
</feature>
<proteinExistence type="predicted"/>
<feature type="region of interest" description="Disordered" evidence="2">
    <location>
        <begin position="1683"/>
        <end position="1745"/>
    </location>
</feature>
<feature type="region of interest" description="Disordered" evidence="2">
    <location>
        <begin position="308"/>
        <end position="427"/>
    </location>
</feature>
<feature type="domain" description="TASOR pseudo-PARP" evidence="3">
    <location>
        <begin position="78"/>
        <end position="224"/>
    </location>
</feature>
<feature type="region of interest" description="Disordered" evidence="2">
    <location>
        <begin position="1102"/>
        <end position="1185"/>
    </location>
</feature>
<keyword evidence="1" id="KW-0175">Coiled coil</keyword>
<name>A0A8W8LKU4_MAGGI</name>
<feature type="compositionally biased region" description="Polar residues" evidence="2">
    <location>
        <begin position="1800"/>
        <end position="1836"/>
    </location>
</feature>
<feature type="region of interest" description="Disordered" evidence="2">
    <location>
        <begin position="642"/>
        <end position="661"/>
    </location>
</feature>
<feature type="compositionally biased region" description="Basic and acidic residues" evidence="2">
    <location>
        <begin position="1371"/>
        <end position="1393"/>
    </location>
</feature>
<dbReference type="EnsemblMetazoa" id="G27915.1">
    <property type="protein sequence ID" value="G27915.1:cds"/>
    <property type="gene ID" value="G27915"/>
</dbReference>
<feature type="compositionally biased region" description="Basic and acidic residues" evidence="2">
    <location>
        <begin position="1865"/>
        <end position="1882"/>
    </location>
</feature>
<dbReference type="PANTHER" id="PTHR22380">
    <property type="entry name" value="TESTIS-EXPRESSED PROTEIN 15"/>
    <property type="match status" value="1"/>
</dbReference>
<feature type="compositionally biased region" description="Polar residues" evidence="2">
    <location>
        <begin position="318"/>
        <end position="334"/>
    </location>
</feature>
<feature type="region of interest" description="Disordered" evidence="2">
    <location>
        <begin position="964"/>
        <end position="991"/>
    </location>
</feature>
<feature type="region of interest" description="Disordered" evidence="2">
    <location>
        <begin position="1797"/>
        <end position="1897"/>
    </location>
</feature>
<feature type="compositionally biased region" description="Basic and acidic residues" evidence="2">
    <location>
        <begin position="970"/>
        <end position="987"/>
    </location>
</feature>
<feature type="compositionally biased region" description="Polar residues" evidence="2">
    <location>
        <begin position="241"/>
        <end position="264"/>
    </location>
</feature>
<organism evidence="4 5">
    <name type="scientific">Magallana gigas</name>
    <name type="common">Pacific oyster</name>
    <name type="synonym">Crassostrea gigas</name>
    <dbReference type="NCBI Taxonomy" id="29159"/>
    <lineage>
        <taxon>Eukaryota</taxon>
        <taxon>Metazoa</taxon>
        <taxon>Spiralia</taxon>
        <taxon>Lophotrochozoa</taxon>
        <taxon>Mollusca</taxon>
        <taxon>Bivalvia</taxon>
        <taxon>Autobranchia</taxon>
        <taxon>Pteriomorphia</taxon>
        <taxon>Ostreida</taxon>
        <taxon>Ostreoidea</taxon>
        <taxon>Ostreidae</taxon>
        <taxon>Magallana</taxon>
    </lineage>
</organism>
<feature type="region of interest" description="Disordered" evidence="2">
    <location>
        <begin position="1347"/>
        <end position="1402"/>
    </location>
</feature>
<feature type="compositionally biased region" description="Polar residues" evidence="2">
    <location>
        <begin position="1157"/>
        <end position="1179"/>
    </location>
</feature>
<keyword evidence="5" id="KW-1185">Reference proteome</keyword>
<evidence type="ECO:0000313" key="4">
    <source>
        <dbReference type="EnsemblMetazoa" id="G27915.1:cds"/>
    </source>
</evidence>
<dbReference type="GO" id="GO:0007130">
    <property type="term" value="P:synaptonemal complex assembly"/>
    <property type="evidence" value="ECO:0007669"/>
    <property type="project" value="TreeGrafter"/>
</dbReference>
<feature type="compositionally biased region" description="Polar residues" evidence="2">
    <location>
        <begin position="382"/>
        <end position="394"/>
    </location>
</feature>
<feature type="compositionally biased region" description="Polar residues" evidence="2">
    <location>
        <begin position="1685"/>
        <end position="1694"/>
    </location>
</feature>
<feature type="compositionally biased region" description="Polar residues" evidence="2">
    <location>
        <begin position="644"/>
        <end position="661"/>
    </location>
</feature>
<evidence type="ECO:0000256" key="2">
    <source>
        <dbReference type="SAM" id="MobiDB-lite"/>
    </source>
</evidence>
<dbReference type="GO" id="GO:0010569">
    <property type="term" value="P:regulation of double-strand break repair via homologous recombination"/>
    <property type="evidence" value="ECO:0007669"/>
    <property type="project" value="InterPro"/>
</dbReference>
<feature type="region of interest" description="Disordered" evidence="2">
    <location>
        <begin position="591"/>
        <end position="620"/>
    </location>
</feature>
<dbReference type="InterPro" id="IPR022188">
    <property type="entry name" value="TASOR_DUF3715"/>
</dbReference>
<feature type="region of interest" description="Disordered" evidence="2">
    <location>
        <begin position="2150"/>
        <end position="2260"/>
    </location>
</feature>
<feature type="compositionally biased region" description="Low complexity" evidence="2">
    <location>
        <begin position="1112"/>
        <end position="1121"/>
    </location>
</feature>
<evidence type="ECO:0000259" key="3">
    <source>
        <dbReference type="Pfam" id="PF12509"/>
    </source>
</evidence>
<evidence type="ECO:0000313" key="5">
    <source>
        <dbReference type="Proteomes" id="UP000005408"/>
    </source>
</evidence>
<dbReference type="PANTHER" id="PTHR22380:SF1">
    <property type="entry name" value="TESTIS-EXPRESSED PROTEIN 15"/>
    <property type="match status" value="1"/>
</dbReference>
<dbReference type="GO" id="GO:0007140">
    <property type="term" value="P:male meiotic nuclear division"/>
    <property type="evidence" value="ECO:0007669"/>
    <property type="project" value="InterPro"/>
</dbReference>
<feature type="region of interest" description="Disordered" evidence="2">
    <location>
        <begin position="1"/>
        <end position="35"/>
    </location>
</feature>
<feature type="region of interest" description="Disordered" evidence="2">
    <location>
        <begin position="735"/>
        <end position="755"/>
    </location>
</feature>
<feature type="compositionally biased region" description="Basic and acidic residues" evidence="2">
    <location>
        <begin position="2228"/>
        <end position="2241"/>
    </location>
</feature>
<protein>
    <recommendedName>
        <fullName evidence="3">TASOR pseudo-PARP domain-containing protein</fullName>
    </recommendedName>
</protein>
<accession>A0A8W8LKU4</accession>
<feature type="compositionally biased region" description="Polar residues" evidence="2">
    <location>
        <begin position="1102"/>
        <end position="1111"/>
    </location>
</feature>
<feature type="compositionally biased region" description="Polar residues" evidence="2">
    <location>
        <begin position="1138"/>
        <end position="1150"/>
    </location>
</feature>
<dbReference type="GO" id="GO:0005634">
    <property type="term" value="C:nucleus"/>
    <property type="evidence" value="ECO:0007669"/>
    <property type="project" value="TreeGrafter"/>
</dbReference>
<feature type="coiled-coil region" evidence="1">
    <location>
        <begin position="451"/>
        <end position="485"/>
    </location>
</feature>
<feature type="compositionally biased region" description="Basic and acidic residues" evidence="2">
    <location>
        <begin position="2151"/>
        <end position="2185"/>
    </location>
</feature>
<dbReference type="InterPro" id="IPR026616">
    <property type="entry name" value="TEX15"/>
</dbReference>
<feature type="region of interest" description="Disordered" evidence="2">
    <location>
        <begin position="235"/>
        <end position="267"/>
    </location>
</feature>
<evidence type="ECO:0000256" key="1">
    <source>
        <dbReference type="SAM" id="Coils"/>
    </source>
</evidence>
<sequence>MTDTHGKSVPALPKIKRQSNKGGLRNVESNSRDAQEVKLTIERSNLDRTYQSPWTPRTIQMVVNKGQEAQYREKKTAMKEEGRPAREVQDHFAFILVKDPSVMTKISQEGVKTKPIAFNALGNSKLGIYVCKHADVQLKLAESWKVNECHLIVCKVMYGKCKMVTAQSQTGAAMEPTPNFDCHMSQEKPNPNDPFNMQITKSMVFLYEYNEDYEAVDRPRHCVPYAFVVYNKSKDAKSSGDTKPMQWTSKPKPQTISRQPSSGNEAIRKSNREAFEKRVAGLYQAPQFPHLYIPPVESWMPAKTGLLPLPVRPPGYSVMQTRQDPRIRSTNLVNADTAPSGEVSNQTKAEPFGEVSTQGKSESMPELLDKDEQPKPKEQTSHTRNIIPSNNESGQTKEDNEMDIVPYSPGINHGELDESFSDSIPTPERELEESIIKASFRKDEKTSEQSAEKEEVNLAMLNANSEQLEAVVKHLEAVLKKKQEEMLKEPTQQPNKYGIHQQSEQLTQLGDTDERIIPTKDSFIVNEMGDIDERMRPNVHVPNDSWNSNFENAFGFDPRQIPYQKSSVNVPAIQGSNISGDVIKEVPMDIDSDSESNSLKEASSIETNTDSSLIEKQGKKVSLSDYKARRKHSSPIRARIDAMKQSSETTNDRSVQSRETVSQIHQKVNVSYSQYLTEDQAKSFQIPFQLDRKKYSEGHLQSPVNFTEATSSVQKNSVSNVSTVSGFSSQNLPNLVSSNSMKSPTAGLSPRSAGSSHIEGFFQKSPVSLSPGTPTNQPIGSILQKVNIDISNIKNILQNIAASPTTSPTVSPEKNIWSSAHEDVPWIQLKETNRQLSYEEQQAELRYDAYNLTASKPEKPMEDEDDADYSSLISKIKNLQQEIDQIKKEEKSNTSEWPSPLKAVKELVDKKLETNQPEPIPLQRGANLLQDLSYFREENTTKTSVTPEDQYEVIDLSSDHVKIPGLGFSDESKDKSRESFSSEENRKPQNAVQDTIDLCGENESSVVLESPRKEILELSDNADSDDNCLVICDTQQTKASEPRETLVTDNKTKNKLILSKTENEEHVFSLPVAMSTPTKKSRNKEKQQLEIENDIGYISCDGSYTTESEISPQKTQQPPKTVQSKDTAEKTICPSPVVRSSTEIDAMSEQQPKETQSKSPVSSSADISLGTNSTDTSFTDETKKKANKAKMKAYLLKKQRGMLGYSKKRKRRRKKHTDLDDLVSTTSSDLVDISESVSLDRFSAALSSTTRTSSPLDSKPNLRTLLADLGVKHWSDGLKVKELQPTVYLKRCDGPEAVPIKPTLTRNRLESKSTELLPDVDSRFPQHKDERVKEWIEGTRKKIKLTLKDPLQTPQNASEKPSEVGGPDLSETMHIKTEVSDSLKPQQIKDEPHTLSSGIKVEPSNAKPTVEVTVDLKPSQGLRNVSPITVVCSKPPMLIQKRVSSPLIDCKSNESSFKPITTISNIQQPATAKKDIFTPRSVRLSSTVSSPQQQLSIPVVKAVKVPQQAATNIRPPLSKTPLTPGLPAANQPSTNQGRSITSVWPPNSNPPIPTIQQRVSAPMVSTQQKLPIHVANPPRFPPVSSVPLLSTMQTAKVSLQSSIKKVPILDLPQRQTIPVHSRVPAITQKRSTNLVQVPRTYSSSRDFPQPFSYNSAPLQQFNTQSVQPPVTQPLYYAQYHPMQPQVHSHQQPRLQSPLYPNQPHPQGASFQPPHQGISLQSEHHQGMSHLSVNPVPSPQNVHSQPILQGVPPYQLHQFEQTPAAATQAMINETPSLKRKSTDVMDWFAEKFVPKKHVKESGSSSFTENYTDTDSMSLPTSHSPNDSYTDISLSPSPQKKRSDSFLVYGCQPEEAGRNESTTKPNEIFDKYENGKNKSSERDAVSTFVESRPASVDKENRSLVPGDFITATKQLEIMQENVDDNSKNKESTRSYLSEKHNFDKPKPAFKNTFTLIDDETHLKEDITDTPASPEDTVRNVILETPASPEPETPASPDHEHHPCEVIDVSESPERHSDDSDHLDISIDGLARKREMIRKQLDDLRSSSGSPRVSRKIQLKSGADLIEISDEELEEGEINERGTEMKESQKATLATENRTVAIHESDDTSDKILSKYNTGLSVTVRSKDTDVWDSAIILSQTDSRSVEKLACVNSEHEVDRKGHSEREKESYKFSKKDNYSSRSHDYNSRRFRSRSRSSSSEVKYKSRRYKMKGRYKSRERSPSGGRRYRSRDRSLSSEKRHSSEKQVSNIRECGDKHAKPKRNVYIENNRKERINDDNEVIIKSVEGIASKTKEYKDDVNRIQNERKNYTSKVANAWSEISMQNPTNVEVIKGETVGRVVSNSSQKDFDVDKELKIYMAQQNMNKTSTNVNRNDNVTAEQFKEVKHFVQKIRNTASSETLRSWAIRELKFHSETDFNEIASKITVDLNLTISELSKNQRKSMKAKIRKEVEVALENMRIERLGANQSFPASTAENVVKDDKNALEIRPFEPLNFTKNLIEKELEIVRDHLKRLWHHTQEQIDVPPGNTSSVHLFSIRQDMQQIETDLVQRVTTYGAHFGVPNRRVPNELLTAEEKTSHFSEESLVLVLSGYIPSKAFQKLLSLREKLENSKKEMAEAESSENKEQVQRLKSGMEEIHKARKAMMLSFTGPLTKKRLQKIKTKAKCYRNCLLYFKKELGEFNAETHLRYLMISLQDLDKHFSLLTQLLEEQDKQKQEEITQDIHLKKRRVMVDKFHDNFKLVDNQLNTMYAKYQDTNPHVCAAITDVSDKIRQALTLIDAEKNSKNISINTVAKLEQILKSCLSGYENVKQQIVELEVSIRSQ</sequence>
<feature type="compositionally biased region" description="Polar residues" evidence="2">
    <location>
        <begin position="595"/>
        <end position="614"/>
    </location>
</feature>
<dbReference type="Pfam" id="PF12509">
    <property type="entry name" value="DUF3715"/>
    <property type="match status" value="1"/>
</dbReference>
<reference evidence="4" key="1">
    <citation type="submission" date="2022-08" db="UniProtKB">
        <authorList>
            <consortium name="EnsemblMetazoa"/>
        </authorList>
    </citation>
    <scope>IDENTIFICATION</scope>
    <source>
        <strain evidence="4">05x7-T-G4-1.051#20</strain>
    </source>
</reference>
<feature type="coiled-coil region" evidence="1">
    <location>
        <begin position="2594"/>
        <end position="2624"/>
    </location>
</feature>
<feature type="coiled-coil region" evidence="1">
    <location>
        <begin position="869"/>
        <end position="896"/>
    </location>
</feature>